<dbReference type="OMA" id="FHVRLLV"/>
<keyword evidence="1" id="KW-0346">Stress response</keyword>
<dbReference type="eggNOG" id="ENOG502R3NR">
    <property type="taxonomic scope" value="Eukaryota"/>
</dbReference>
<proteinExistence type="predicted"/>
<reference evidence="3" key="2">
    <citation type="submission" date="2018-05" db="EMBL/GenBank/DDBJ databases">
        <title>OpunRS2 (Oryza punctata Reference Sequence Version 2).</title>
        <authorList>
            <person name="Zhang J."/>
            <person name="Kudrna D."/>
            <person name="Lee S."/>
            <person name="Talag J."/>
            <person name="Welchert J."/>
            <person name="Wing R.A."/>
        </authorList>
    </citation>
    <scope>NUCLEOTIDE SEQUENCE [LARGE SCALE GENOMIC DNA]</scope>
</reference>
<dbReference type="PANTHER" id="PTHR46733:SF8">
    <property type="entry name" value="HSP20_ALPHA CRYSTALLIN FAMILY PROTEIN"/>
    <property type="match status" value="1"/>
</dbReference>
<dbReference type="GO" id="GO:0009408">
    <property type="term" value="P:response to heat"/>
    <property type="evidence" value="ECO:0007669"/>
    <property type="project" value="InterPro"/>
</dbReference>
<dbReference type="HOGENOM" id="CLU_121664_0_0_1"/>
<evidence type="ECO:0000313" key="4">
    <source>
        <dbReference type="Proteomes" id="UP000026962"/>
    </source>
</evidence>
<name>A0A0E0MCU1_ORYPU</name>
<dbReference type="Gramene" id="OPUNC11G03830.1">
    <property type="protein sequence ID" value="OPUNC11G03830.1"/>
    <property type="gene ID" value="OPUNC11G03830"/>
</dbReference>
<organism evidence="3">
    <name type="scientific">Oryza punctata</name>
    <name type="common">Red rice</name>
    <dbReference type="NCBI Taxonomy" id="4537"/>
    <lineage>
        <taxon>Eukaryota</taxon>
        <taxon>Viridiplantae</taxon>
        <taxon>Streptophyta</taxon>
        <taxon>Embryophyta</taxon>
        <taxon>Tracheophyta</taxon>
        <taxon>Spermatophyta</taxon>
        <taxon>Magnoliopsida</taxon>
        <taxon>Liliopsida</taxon>
        <taxon>Poales</taxon>
        <taxon>Poaceae</taxon>
        <taxon>BOP clade</taxon>
        <taxon>Oryzoideae</taxon>
        <taxon>Oryzeae</taxon>
        <taxon>Oryzinae</taxon>
        <taxon>Oryza</taxon>
    </lineage>
</organism>
<evidence type="ECO:0000313" key="3">
    <source>
        <dbReference type="EnsemblPlants" id="OPUNC11G03830.1"/>
    </source>
</evidence>
<feature type="domain" description="SHSP" evidence="2">
    <location>
        <begin position="101"/>
        <end position="190"/>
    </location>
</feature>
<evidence type="ECO:0000259" key="2">
    <source>
        <dbReference type="Pfam" id="PF00011"/>
    </source>
</evidence>
<dbReference type="EnsemblPlants" id="OPUNC11G03830.1">
    <property type="protein sequence ID" value="OPUNC11G03830.1"/>
    <property type="gene ID" value="OPUNC11G03830"/>
</dbReference>
<dbReference type="STRING" id="4537.A0A0E0MCU1"/>
<dbReference type="InterPro" id="IPR044587">
    <property type="entry name" value="HSP21-like"/>
</dbReference>
<reference evidence="3" key="1">
    <citation type="submission" date="2015-04" db="UniProtKB">
        <authorList>
            <consortium name="EnsemblPlants"/>
        </authorList>
    </citation>
    <scope>IDENTIFICATION</scope>
</reference>
<evidence type="ECO:0000256" key="1">
    <source>
        <dbReference type="ARBA" id="ARBA00023016"/>
    </source>
</evidence>
<dbReference type="Pfam" id="PF00011">
    <property type="entry name" value="HSP20"/>
    <property type="match status" value="1"/>
</dbReference>
<dbReference type="Proteomes" id="UP000026962">
    <property type="component" value="Chromosome 11"/>
</dbReference>
<dbReference type="InterPro" id="IPR002068">
    <property type="entry name" value="A-crystallin/Hsp20_dom"/>
</dbReference>
<dbReference type="AlphaFoldDB" id="A0A0E0MCU1"/>
<accession>A0A0E0MCU1</accession>
<dbReference type="CDD" id="cd00298">
    <property type="entry name" value="ACD_sHsps_p23-like"/>
    <property type="match status" value="1"/>
</dbReference>
<sequence length="193" mass="20678">MSLSAVSSCHSLMMSRPVKLAAAAPLGSWKPPAAVVGVTTAGKMKMKMKRPSICFAYDPNTSKDQFNISPVALVHPTMPPTSTAQWKIDDKDKSVQLTFFNIPEKAKEGDFQVVIEDDVLIVKTKTADASAAAGVGGEAAAGENDVSFHVRLLMPKGYNKDGVRAELVLRALVVTVGKAGHPEFKKEIAVERK</sequence>
<keyword evidence="4" id="KW-1185">Reference proteome</keyword>
<protein>
    <recommendedName>
        <fullName evidence="2">SHSP domain-containing protein</fullName>
    </recommendedName>
</protein>
<dbReference type="PANTHER" id="PTHR46733">
    <property type="entry name" value="26.5 KDA HEAT SHOCK PROTEIN, MITOCHONDRIAL"/>
    <property type="match status" value="1"/>
</dbReference>